<organism evidence="3 4">
    <name type="scientific">Lysinibacter cavernae</name>
    <dbReference type="NCBI Taxonomy" id="1640652"/>
    <lineage>
        <taxon>Bacteria</taxon>
        <taxon>Bacillati</taxon>
        <taxon>Actinomycetota</taxon>
        <taxon>Actinomycetes</taxon>
        <taxon>Micrococcales</taxon>
        <taxon>Microbacteriaceae</taxon>
        <taxon>Lysinibacter</taxon>
    </lineage>
</organism>
<evidence type="ECO:0000313" key="4">
    <source>
        <dbReference type="Proteomes" id="UP000541033"/>
    </source>
</evidence>
<sequence>MHLLTKLSLKNRAIVGLVTLAIVVIGLIATVSLKQELIPSTQIPQAGVGVVYPGASPENVAKDAVGPVEQAIKAIPGTGRMTSSSTSGGGQVQVEWDYGLDSEKMIANIRAAVDGVKAAMPAAVSTEVYTGGSDDIPAMQLVVTSDAENGELVERLESVVVPAFNDVSGVRKTEVQGKTETLLAVTLRPADLAAKKVTAPAVMESIRAAGVVNSAGTSFDGDSQLSVEVGATLDSVEAVSHVPIATESGTVLLSEIATIAEEPAEVSSIARADGRPSLNLSIMKNQDANAVSLSHAVTELIPDLEKQLGKNATLDVVFDQAPMIEQSIEDLSVEGGLGLLFAILVILVFLFSVRSTIITAISIPLSLLIAMIGLWVGDFTLNIFTLAALTVAVGRVVDDSIVVIENIKRRSDTEDGPLTAGSIVASVRQVAAAITASTITTVAVFLPIALIGGVTGELFRPFAVTISIALVASLIVSLTIVPVLAFWFLKPRKKSSAGAVAGQQDVLSAEHEDSIGEDIPEPAHDEDAKVTRLQRGYMPVLRSALKHPVVTLVTASVIFILTIGSTGLLKTDFLGDLGGQKQVSVSLEMPAGTRLSLTDERAAEIEQVFEKTPGIQTLLTTVGSGSTNQAYFTATLTDNSDVSTVAAALEKQLSAQDGAGTVRVESQGGDQGNQTVDVTIKADNEQALAEGSDNVMAMMSGITGLSEVKSDLAGEQPLLRVKVDRVAAAAYGFTQSDIGDALSSVLRGSTIATLTINGEPRDLLFRSHQVDATPADIAALSIPVSPLQQAQAQKAASDALLAEQEAMSNEATAKAEGQVSSQRSELVKARAEAVAGLGELRTQLAELSAIPAPEPGSGEPVTTDVLQGQALADALAQLSGGISQAEEGIRQIDTQLTELDKSVAESNAAQAESERLQAEQKALVDVTATAITVGQVAEVVREKAASTVTRIDGERAVTISAKPTGDDLGAISAALNAKLDDLQLPAGVTTDIGGASAEQDEAFGQLGVAMLLAIALVYIVMVATFRSLLQPVILLVSVPFAATGAILALLLTNTALGIPSMIGLLMLIGIVVTNAIVLIDLINHHRANGASISEAVLEGSRLRLRPIIMTACATIFALVPMALGLTGGGMFISQSLAVVVIGGLISSTLLTLILVPVLYALLERRGERKEARRLKREERAATRENPEEEQLEELLS</sequence>
<dbReference type="Proteomes" id="UP000541033">
    <property type="component" value="Unassembled WGS sequence"/>
</dbReference>
<evidence type="ECO:0000256" key="1">
    <source>
        <dbReference type="SAM" id="MobiDB-lite"/>
    </source>
</evidence>
<feature type="transmembrane region" description="Helical" evidence="2">
    <location>
        <begin position="12"/>
        <end position="33"/>
    </location>
</feature>
<dbReference type="Gene3D" id="3.30.70.1320">
    <property type="entry name" value="Multidrug efflux transporter AcrB pore domain like"/>
    <property type="match status" value="1"/>
</dbReference>
<feature type="compositionally biased region" description="Acidic residues" evidence="1">
    <location>
        <begin position="1186"/>
        <end position="1196"/>
    </location>
</feature>
<proteinExistence type="predicted"/>
<feature type="transmembrane region" description="Helical" evidence="2">
    <location>
        <begin position="549"/>
        <end position="569"/>
    </location>
</feature>
<feature type="transmembrane region" description="Helical" evidence="2">
    <location>
        <begin position="1107"/>
        <end position="1132"/>
    </location>
</feature>
<dbReference type="Gene3D" id="3.30.70.1430">
    <property type="entry name" value="Multidrug efflux transporter AcrB pore domain"/>
    <property type="match status" value="2"/>
</dbReference>
<dbReference type="PRINTS" id="PR00702">
    <property type="entry name" value="ACRIFLAVINRP"/>
</dbReference>
<feature type="transmembrane region" description="Helical" evidence="2">
    <location>
        <begin position="331"/>
        <end position="350"/>
    </location>
</feature>
<feature type="transmembrane region" description="Helical" evidence="2">
    <location>
        <begin position="1138"/>
        <end position="1162"/>
    </location>
</feature>
<dbReference type="Gene3D" id="1.20.1640.10">
    <property type="entry name" value="Multidrug efflux transporter AcrB transmembrane domain"/>
    <property type="match status" value="3"/>
</dbReference>
<dbReference type="Gene3D" id="3.30.70.1440">
    <property type="entry name" value="Multidrug efflux transporter AcrB pore domain"/>
    <property type="match status" value="2"/>
</dbReference>
<feature type="transmembrane region" description="Helical" evidence="2">
    <location>
        <begin position="383"/>
        <end position="404"/>
    </location>
</feature>
<dbReference type="PANTHER" id="PTHR32063:SF0">
    <property type="entry name" value="SWARMING MOTILITY PROTEIN SWRC"/>
    <property type="match status" value="1"/>
</dbReference>
<feature type="transmembrane region" description="Helical" evidence="2">
    <location>
        <begin position="357"/>
        <end position="377"/>
    </location>
</feature>
<keyword evidence="4" id="KW-1185">Reference proteome</keyword>
<name>A0A7X5TV51_9MICO</name>
<feature type="transmembrane region" description="Helical" evidence="2">
    <location>
        <begin position="1058"/>
        <end position="1079"/>
    </location>
</feature>
<dbReference type="AlphaFoldDB" id="A0A7X5TV51"/>
<comment type="caution">
    <text evidence="3">The sequence shown here is derived from an EMBL/GenBank/DDBJ whole genome shotgun (WGS) entry which is preliminary data.</text>
</comment>
<dbReference type="InterPro" id="IPR027463">
    <property type="entry name" value="AcrB_DN_DC_subdom"/>
</dbReference>
<feature type="transmembrane region" description="Helical" evidence="2">
    <location>
        <begin position="1032"/>
        <end position="1052"/>
    </location>
</feature>
<keyword evidence="2" id="KW-0812">Transmembrane</keyword>
<dbReference type="GO" id="GO:0042910">
    <property type="term" value="F:xenobiotic transmembrane transporter activity"/>
    <property type="evidence" value="ECO:0007669"/>
    <property type="project" value="TreeGrafter"/>
</dbReference>
<feature type="region of interest" description="Disordered" evidence="1">
    <location>
        <begin position="1172"/>
        <end position="1196"/>
    </location>
</feature>
<feature type="transmembrane region" description="Helical" evidence="2">
    <location>
        <begin position="462"/>
        <end position="489"/>
    </location>
</feature>
<protein>
    <submittedName>
        <fullName evidence="3">HAE1 family hydrophobic/amphiphilic exporter-1</fullName>
    </submittedName>
</protein>
<evidence type="ECO:0000256" key="2">
    <source>
        <dbReference type="SAM" id="Phobius"/>
    </source>
</evidence>
<dbReference type="SUPFAM" id="SSF82693">
    <property type="entry name" value="Multidrug efflux transporter AcrB pore domain, PN1, PN2, PC1 and PC2 subdomains"/>
    <property type="match status" value="3"/>
</dbReference>
<keyword evidence="2" id="KW-1133">Transmembrane helix</keyword>
<keyword evidence="2" id="KW-0472">Membrane</keyword>
<accession>A0A7X5TV51</accession>
<dbReference type="SUPFAM" id="SSF82866">
    <property type="entry name" value="Multidrug efflux transporter AcrB transmembrane domain"/>
    <property type="match status" value="2"/>
</dbReference>
<dbReference type="PANTHER" id="PTHR32063">
    <property type="match status" value="1"/>
</dbReference>
<dbReference type="RefSeq" id="WP_167152345.1">
    <property type="nucleotide sequence ID" value="NZ_JAAMOX010000004.1"/>
</dbReference>
<dbReference type="GO" id="GO:0005886">
    <property type="term" value="C:plasma membrane"/>
    <property type="evidence" value="ECO:0007669"/>
    <property type="project" value="TreeGrafter"/>
</dbReference>
<gene>
    <name evidence="3" type="ORF">FHX76_003204</name>
</gene>
<evidence type="ECO:0000313" key="3">
    <source>
        <dbReference type="EMBL" id="NIH55283.1"/>
    </source>
</evidence>
<dbReference type="EMBL" id="JAAMOX010000004">
    <property type="protein sequence ID" value="NIH55283.1"/>
    <property type="molecule type" value="Genomic_DNA"/>
</dbReference>
<feature type="transmembrane region" description="Helical" evidence="2">
    <location>
        <begin position="430"/>
        <end position="450"/>
    </location>
</feature>
<dbReference type="Gene3D" id="3.30.2090.10">
    <property type="entry name" value="Multidrug efflux transporter AcrB TolC docking domain, DN and DC subdomains"/>
    <property type="match status" value="3"/>
</dbReference>
<dbReference type="Pfam" id="PF00873">
    <property type="entry name" value="ACR_tran"/>
    <property type="match status" value="2"/>
</dbReference>
<dbReference type="SUPFAM" id="SSF82714">
    <property type="entry name" value="Multidrug efflux transporter AcrB TolC docking domain, DN and DC subdomains"/>
    <property type="match status" value="2"/>
</dbReference>
<feature type="transmembrane region" description="Helical" evidence="2">
    <location>
        <begin position="1006"/>
        <end position="1025"/>
    </location>
</feature>
<dbReference type="InterPro" id="IPR001036">
    <property type="entry name" value="Acrflvin-R"/>
</dbReference>
<reference evidence="3 4" key="1">
    <citation type="submission" date="2020-02" db="EMBL/GenBank/DDBJ databases">
        <title>Sequencing the genomes of 1000 actinobacteria strains.</title>
        <authorList>
            <person name="Klenk H.-P."/>
        </authorList>
    </citation>
    <scope>NUCLEOTIDE SEQUENCE [LARGE SCALE GENOMIC DNA]</scope>
    <source>
        <strain evidence="3 4">DSM 27960</strain>
    </source>
</reference>
<feature type="compositionally biased region" description="Basic and acidic residues" evidence="1">
    <location>
        <begin position="1172"/>
        <end position="1185"/>
    </location>
</feature>